<dbReference type="GO" id="GO:0008289">
    <property type="term" value="F:lipid binding"/>
    <property type="evidence" value="ECO:0007669"/>
    <property type="project" value="UniProtKB-KW"/>
</dbReference>
<dbReference type="Pfam" id="PF02645">
    <property type="entry name" value="DegV"/>
    <property type="match status" value="1"/>
</dbReference>
<dbReference type="Gene3D" id="3.30.1180.10">
    <property type="match status" value="1"/>
</dbReference>
<proteinExistence type="predicted"/>
<sequence>MLAITTDSTCDLSSQQLAYSGIRTVSVPLNHMGQTYEEQDLSPEKLVDLVQSTGQPATTGRYSAEACAAVFDEALHKADGVIHLASSTRITPHYEVARRAASGFGGRVRVIDTQSVTYGLGLHALHAAHLADTGASFEEIDSALPRLRERLLLMCAVEKLDFLKINGRLSGMAAFMGNLLGVRPLLQLQDGRLEAAGRARGSQAAMRELAKQVRSFGQGLQEPLQLHFLYAAGGEAGAEDLRAQLGYLHAKDLGVRPFGTGINANTGPGAVGVAALPARINLGAGAAMA</sequence>
<evidence type="ECO:0000256" key="1">
    <source>
        <dbReference type="ARBA" id="ARBA00023121"/>
    </source>
</evidence>
<dbReference type="Proteomes" id="UP000199223">
    <property type="component" value="Unassembled WGS sequence"/>
</dbReference>
<reference evidence="3" key="1">
    <citation type="submission" date="2016-10" db="EMBL/GenBank/DDBJ databases">
        <authorList>
            <person name="Varghese N."/>
            <person name="Submissions S."/>
        </authorList>
    </citation>
    <scope>NUCLEOTIDE SEQUENCE [LARGE SCALE GENOMIC DNA]</scope>
    <source>
        <strain evidence="3">CGMCC 1.10218</strain>
    </source>
</reference>
<dbReference type="STRING" id="856736.SAMN04488058_13312"/>
<evidence type="ECO:0000313" key="2">
    <source>
        <dbReference type="EMBL" id="SEJ90657.1"/>
    </source>
</evidence>
<keyword evidence="3" id="KW-1185">Reference proteome</keyword>
<dbReference type="AlphaFoldDB" id="A0A1H7CQ03"/>
<dbReference type="SUPFAM" id="SSF82549">
    <property type="entry name" value="DAK1/DegV-like"/>
    <property type="match status" value="1"/>
</dbReference>
<dbReference type="PROSITE" id="PS51482">
    <property type="entry name" value="DEGV"/>
    <property type="match status" value="1"/>
</dbReference>
<dbReference type="InterPro" id="IPR003797">
    <property type="entry name" value="DegV"/>
</dbReference>
<name>A0A1H7CQ03_9DEIO</name>
<protein>
    <submittedName>
        <fullName evidence="2">EDD domain protein, DegV family</fullName>
    </submittedName>
</protein>
<evidence type="ECO:0000313" key="3">
    <source>
        <dbReference type="Proteomes" id="UP000199223"/>
    </source>
</evidence>
<dbReference type="NCBIfam" id="TIGR00762">
    <property type="entry name" value="DegV"/>
    <property type="match status" value="1"/>
</dbReference>
<dbReference type="RefSeq" id="WP_092265779.1">
    <property type="nucleotide sequence ID" value="NZ_FNZA01000033.1"/>
</dbReference>
<gene>
    <name evidence="2" type="ORF">SAMN04488058_13312</name>
</gene>
<accession>A0A1H7CQ03</accession>
<dbReference type="OrthoDB" id="9775494at2"/>
<dbReference type="EMBL" id="FNZA01000033">
    <property type="protein sequence ID" value="SEJ90657.1"/>
    <property type="molecule type" value="Genomic_DNA"/>
</dbReference>
<dbReference type="Gene3D" id="3.40.50.10170">
    <property type="match status" value="1"/>
</dbReference>
<dbReference type="PANTHER" id="PTHR33434">
    <property type="entry name" value="DEGV DOMAIN-CONTAINING PROTEIN DR_1986-RELATED"/>
    <property type="match status" value="1"/>
</dbReference>
<keyword evidence="1" id="KW-0446">Lipid-binding</keyword>
<dbReference type="InterPro" id="IPR050270">
    <property type="entry name" value="DegV_domain_contain"/>
</dbReference>
<organism evidence="2 3">
    <name type="scientific">Deinococcus reticulitermitis</name>
    <dbReference type="NCBI Taxonomy" id="856736"/>
    <lineage>
        <taxon>Bacteria</taxon>
        <taxon>Thermotogati</taxon>
        <taxon>Deinococcota</taxon>
        <taxon>Deinococci</taxon>
        <taxon>Deinococcales</taxon>
        <taxon>Deinococcaceae</taxon>
        <taxon>Deinococcus</taxon>
    </lineage>
</organism>
<dbReference type="PANTHER" id="PTHR33434:SF2">
    <property type="entry name" value="FATTY ACID-BINDING PROTEIN TM_1468"/>
    <property type="match status" value="1"/>
</dbReference>
<dbReference type="InterPro" id="IPR043168">
    <property type="entry name" value="DegV_C"/>
</dbReference>